<keyword evidence="2" id="KW-1185">Reference proteome</keyword>
<reference evidence="1 2" key="1">
    <citation type="submission" date="2015-03" db="EMBL/GenBank/DDBJ databases">
        <authorList>
            <consortium name="Pathogen Informatics"/>
            <person name="Murphy D."/>
        </authorList>
    </citation>
    <scope>NUCLEOTIDE SEQUENCE [LARGE SCALE GENOMIC DNA]</scope>
    <source>
        <strain evidence="2">type strain: CIP110230</strain>
    </source>
</reference>
<evidence type="ECO:0000313" key="2">
    <source>
        <dbReference type="Proteomes" id="UP000044625"/>
    </source>
</evidence>
<sequence length="51" mass="5958">MEREVKSSRITVRLNKIQLEYLEGIIRDKELKNLSNGLQHLINVAIILNLK</sequence>
<protein>
    <submittedName>
        <fullName evidence="1">Uncharacterized protein</fullName>
    </submittedName>
</protein>
<organism evidence="1 2">
    <name type="scientific">Yersinia pekkanenii</name>
    <dbReference type="NCBI Taxonomy" id="1288385"/>
    <lineage>
        <taxon>Bacteria</taxon>
        <taxon>Pseudomonadati</taxon>
        <taxon>Pseudomonadota</taxon>
        <taxon>Gammaproteobacteria</taxon>
        <taxon>Enterobacterales</taxon>
        <taxon>Yersiniaceae</taxon>
        <taxon>Yersinia</taxon>
    </lineage>
</organism>
<comment type="caution">
    <text evidence="1">The sequence shown here is derived from an EMBL/GenBank/DDBJ whole genome shotgun (WGS) entry which is preliminary data.</text>
</comment>
<accession>A0ABM9TLN1</accession>
<name>A0ABM9TLN1_9GAMM</name>
<dbReference type="Proteomes" id="UP000044625">
    <property type="component" value="Unassembled WGS sequence"/>
</dbReference>
<dbReference type="EMBL" id="CWJL01000001">
    <property type="protein sequence ID" value="CRY63357.1"/>
    <property type="molecule type" value="Genomic_DNA"/>
</dbReference>
<dbReference type="RefSeq" id="WP_156305415.1">
    <property type="nucleotide sequence ID" value="NZ_CAWMMU010000001.1"/>
</dbReference>
<proteinExistence type="predicted"/>
<gene>
    <name evidence="1" type="ORF">ERS137968_00184</name>
</gene>
<evidence type="ECO:0000313" key="1">
    <source>
        <dbReference type="EMBL" id="CRY63357.1"/>
    </source>
</evidence>